<name>A0ABD2PJB1_9PLAT</name>
<keyword evidence="1" id="KW-0472">Membrane</keyword>
<organism evidence="2 3">
    <name type="scientific">Cichlidogyrus casuarinus</name>
    <dbReference type="NCBI Taxonomy" id="1844966"/>
    <lineage>
        <taxon>Eukaryota</taxon>
        <taxon>Metazoa</taxon>
        <taxon>Spiralia</taxon>
        <taxon>Lophotrochozoa</taxon>
        <taxon>Platyhelminthes</taxon>
        <taxon>Monogenea</taxon>
        <taxon>Monopisthocotylea</taxon>
        <taxon>Dactylogyridea</taxon>
        <taxon>Ancyrocephalidae</taxon>
        <taxon>Cichlidogyrus</taxon>
    </lineage>
</organism>
<evidence type="ECO:0000313" key="2">
    <source>
        <dbReference type="EMBL" id="KAL3307078.1"/>
    </source>
</evidence>
<gene>
    <name evidence="2" type="ORF">Ciccas_014417</name>
</gene>
<keyword evidence="1" id="KW-1133">Transmembrane helix</keyword>
<accession>A0ABD2PJB1</accession>
<protein>
    <submittedName>
        <fullName evidence="2">Uncharacterized protein</fullName>
    </submittedName>
</protein>
<sequence length="141" mass="15346">ISTSVSIGMTTDVTQSVPIAQTISDRIAARANDHSGELDLLISISRGRVSVGSLFEFIKCLSCLSVAIAVLSMCVIGAIVVGTLLMYAILVICIRRKWLLCQKGWVAALFYKLFTTLGARQTQNSELDKSMLHSTESEDDF</sequence>
<dbReference type="Proteomes" id="UP001626550">
    <property type="component" value="Unassembled WGS sequence"/>
</dbReference>
<feature type="transmembrane region" description="Helical" evidence="1">
    <location>
        <begin position="64"/>
        <end position="94"/>
    </location>
</feature>
<keyword evidence="3" id="KW-1185">Reference proteome</keyword>
<evidence type="ECO:0000256" key="1">
    <source>
        <dbReference type="SAM" id="Phobius"/>
    </source>
</evidence>
<reference evidence="2 3" key="1">
    <citation type="submission" date="2024-11" db="EMBL/GenBank/DDBJ databases">
        <title>Adaptive evolution of stress response genes in parasites aligns with host niche diversity.</title>
        <authorList>
            <person name="Hahn C."/>
            <person name="Resl P."/>
        </authorList>
    </citation>
    <scope>NUCLEOTIDE SEQUENCE [LARGE SCALE GENOMIC DNA]</scope>
    <source>
        <strain evidence="2">EGGRZ-B1_66</strain>
        <tissue evidence="2">Body</tissue>
    </source>
</reference>
<comment type="caution">
    <text evidence="2">The sequence shown here is derived from an EMBL/GenBank/DDBJ whole genome shotgun (WGS) entry which is preliminary data.</text>
</comment>
<dbReference type="AlphaFoldDB" id="A0ABD2PJB1"/>
<dbReference type="EMBL" id="JBJKFK010008394">
    <property type="protein sequence ID" value="KAL3307078.1"/>
    <property type="molecule type" value="Genomic_DNA"/>
</dbReference>
<evidence type="ECO:0000313" key="3">
    <source>
        <dbReference type="Proteomes" id="UP001626550"/>
    </source>
</evidence>
<proteinExistence type="predicted"/>
<keyword evidence="1" id="KW-0812">Transmembrane</keyword>
<feature type="non-terminal residue" evidence="2">
    <location>
        <position position="1"/>
    </location>
</feature>